<name>A0ABW8SPI3_9CLOT</name>
<reference evidence="1 2" key="1">
    <citation type="submission" date="2024-11" db="EMBL/GenBank/DDBJ databases">
        <authorList>
            <person name="Heng Y.C."/>
            <person name="Lim A.C.H."/>
            <person name="Lee J.K.Y."/>
            <person name="Kittelmann S."/>
        </authorList>
    </citation>
    <scope>NUCLEOTIDE SEQUENCE [LARGE SCALE GENOMIC DNA]</scope>
    <source>
        <strain evidence="1 2">WILCCON 0269</strain>
    </source>
</reference>
<dbReference type="RefSeq" id="WP_406793356.1">
    <property type="nucleotide sequence ID" value="NZ_JBJHZX010000028.1"/>
</dbReference>
<dbReference type="SUPFAM" id="SSF52540">
    <property type="entry name" value="P-loop containing nucleoside triphosphate hydrolases"/>
    <property type="match status" value="2"/>
</dbReference>
<proteinExistence type="predicted"/>
<organism evidence="1 2">
    <name type="scientific">Candidatus Clostridium eludens</name>
    <dbReference type="NCBI Taxonomy" id="3381663"/>
    <lineage>
        <taxon>Bacteria</taxon>
        <taxon>Bacillati</taxon>
        <taxon>Bacillota</taxon>
        <taxon>Clostridia</taxon>
        <taxon>Eubacteriales</taxon>
        <taxon>Clostridiaceae</taxon>
        <taxon>Clostridium</taxon>
    </lineage>
</organism>
<sequence length="822" mass="96412">MYIEECYNILEKQIKTLENFQQNNLSETDTRCKIIDFIFKEVLKFDEKSITREPSYFNNNKVNYIDYIFETNDNKFLLEAKKSSILFNLPVRGKKFATSVLVKDKNFKEAFNQANRYCEDKKINVGCISNGIDFIVFVRNNFKGRYNSYIFRGLEDLLDDFLHFYNIFNPYYSAESAMLEILNLNNTEIRDIPQHGKCLNDIIYDSYATINRNPIDIYIKDFNEIFLSDLISDRNIKYMEKCYCSQESIDKYNRQFLNVFEDSIPNLNLPVIGAQNFKKEYIKKSRNASIDIFLPKREVMILVGGVGAGKTTFLNRFFKNILPEEIRKETIWINMDFLKESRENIDVKDVIYVEAINQIRTKYEQLYIDDYDMLKEIYKNDIERLKKGALRPIFNNDKVEFERKISDFLVKKTSDEVKFGEDVLKYFSQDPIYHKIICITIDNADQKSEEFQIKCITAAHDVSMRINSIVILSMREDSFWRLKNINPLDAYRGNAYHIAAPSVSEVLRKRILAGAEILGNIDMLLNECGKSIKIKVKQFLSILSDSLFDKGNNKMDLFDKIAANNIRLALEMLSTFLISGHTNTKEYIMTYLTNGNYVIPSHAFIRSIALGDYKYYHSDKSLFINIIEIDNDGFYSHFTKLRILRYLWDKVTVSSVLGKGFISIDSIYSDFNIICNSKSSFEEILDLLLNKRLIESEAGYRTTCKDAQFIKITSAGYYYLNVLVKRFSYIERLCEDTSINSKKYLDKLKSFTDLISTEDRKNKQLEIRLDRVSQFLNYLKEEENNENIYIENTGINYKFMGDIIDSFEKERDKILGKKQEGI</sequence>
<evidence type="ECO:0000313" key="1">
    <source>
        <dbReference type="EMBL" id="MFL0197251.1"/>
    </source>
</evidence>
<dbReference type="EMBL" id="JBJHZX010000028">
    <property type="protein sequence ID" value="MFL0197251.1"/>
    <property type="molecule type" value="Genomic_DNA"/>
</dbReference>
<comment type="caution">
    <text evidence="1">The sequence shown here is derived from an EMBL/GenBank/DDBJ whole genome shotgun (WGS) entry which is preliminary data.</text>
</comment>
<evidence type="ECO:0000313" key="2">
    <source>
        <dbReference type="Proteomes" id="UP001623660"/>
    </source>
</evidence>
<dbReference type="Gene3D" id="3.40.50.300">
    <property type="entry name" value="P-loop containing nucleotide triphosphate hydrolases"/>
    <property type="match status" value="1"/>
</dbReference>
<evidence type="ECO:0008006" key="3">
    <source>
        <dbReference type="Google" id="ProtNLM"/>
    </source>
</evidence>
<gene>
    <name evidence="1" type="ORF">ACJDU8_17050</name>
</gene>
<dbReference type="Proteomes" id="UP001623660">
    <property type="component" value="Unassembled WGS sequence"/>
</dbReference>
<accession>A0ABW8SPI3</accession>
<protein>
    <recommendedName>
        <fullName evidence="3">Type I restriction enzyme R protein N-terminal domain-containing protein</fullName>
    </recommendedName>
</protein>
<dbReference type="InterPro" id="IPR027417">
    <property type="entry name" value="P-loop_NTPase"/>
</dbReference>
<keyword evidence="2" id="KW-1185">Reference proteome</keyword>